<dbReference type="AlphaFoldDB" id="A0A0G3XC79"/>
<reference evidence="1 2" key="1">
    <citation type="submission" date="2015-06" db="EMBL/GenBank/DDBJ databases">
        <authorList>
            <person name="Kim K.M."/>
        </authorList>
    </citation>
    <scope>NUCLEOTIDE SEQUENCE [LARGE SCALE GENOMIC DNA]</scope>
    <source>
        <strain evidence="1 2">KCTC 22370</strain>
    </source>
</reference>
<sequence>MPLAETRLRALKTKDKPYTVADQRGLYIG</sequence>
<dbReference type="Proteomes" id="UP000037643">
    <property type="component" value="Chromosome"/>
</dbReference>
<dbReference type="EMBL" id="CP011805">
    <property type="protein sequence ID" value="AKM08008.1"/>
    <property type="molecule type" value="Genomic_DNA"/>
</dbReference>
<evidence type="ECO:0008006" key="3">
    <source>
        <dbReference type="Google" id="ProtNLM"/>
    </source>
</evidence>
<protein>
    <recommendedName>
        <fullName evidence="3">DUF4102 domain-containing protein</fullName>
    </recommendedName>
</protein>
<keyword evidence="2" id="KW-1185">Reference proteome</keyword>
<dbReference type="PATRIC" id="fig|543877.4.peg.1975"/>
<dbReference type="KEGG" id="amx:AM2010_1946"/>
<gene>
    <name evidence="1" type="ORF">AM2010_1946</name>
</gene>
<evidence type="ECO:0000313" key="1">
    <source>
        <dbReference type="EMBL" id="AKM08008.1"/>
    </source>
</evidence>
<proteinExistence type="predicted"/>
<dbReference type="STRING" id="543877.AM2010_1946"/>
<organism evidence="1 2">
    <name type="scientific">Pelagerythrobacter marensis</name>
    <dbReference type="NCBI Taxonomy" id="543877"/>
    <lineage>
        <taxon>Bacteria</taxon>
        <taxon>Pseudomonadati</taxon>
        <taxon>Pseudomonadota</taxon>
        <taxon>Alphaproteobacteria</taxon>
        <taxon>Sphingomonadales</taxon>
        <taxon>Erythrobacteraceae</taxon>
        <taxon>Pelagerythrobacter</taxon>
    </lineage>
</organism>
<name>A0A0G3XC79_9SPHN</name>
<evidence type="ECO:0000313" key="2">
    <source>
        <dbReference type="Proteomes" id="UP000037643"/>
    </source>
</evidence>
<accession>A0A0G3XC79</accession>